<keyword evidence="11" id="KW-1185">Reference proteome</keyword>
<keyword evidence="5 8" id="KW-0378">Hydrolase</keyword>
<evidence type="ECO:0000256" key="8">
    <source>
        <dbReference type="RuleBase" id="RU361238"/>
    </source>
</evidence>
<feature type="compositionally biased region" description="Basic residues" evidence="9">
    <location>
        <begin position="557"/>
        <end position="566"/>
    </location>
</feature>
<dbReference type="Pfam" id="PF07519">
    <property type="entry name" value="Tannase"/>
    <property type="match status" value="1"/>
</dbReference>
<gene>
    <name evidence="10" type="ORF">QBC41DRAFT_320577</name>
</gene>
<dbReference type="InterPro" id="IPR029058">
    <property type="entry name" value="AB_hydrolase_fold"/>
</dbReference>
<dbReference type="PANTHER" id="PTHR33938">
    <property type="entry name" value="FERULOYL ESTERASE B-RELATED"/>
    <property type="match status" value="1"/>
</dbReference>
<evidence type="ECO:0000256" key="6">
    <source>
        <dbReference type="ARBA" id="ARBA00022837"/>
    </source>
</evidence>
<sequence>MALLKSLVVAGLVASTCCSSLPEVCTTDFVESSLPAPNFFPGLELIAGSVTAQSVTNFTAPPDSTHPGATGRDFCNVTFAYRHVGRPNDRVNLWLYLPSPAQFKNRFLATGGGGLAVTLGARGLSTGLPYGAASITTDAGFGGFDSDLSRVILYGNGAMNYDALIAYSYRAMHEMTVLGKELTRKFYSASNSTKIYSYFHGCSEGGREGMSQVQKYGTTFDGVSVGAPAIRHPIFHYHGPLAQRKQGYYPSVCELSRITADAIAFCDPLDGRTDGVVARTDLCFARFNASSSIGKPYNCSAVPQLGQPPMAGTVSAKAAAVAAETWRGMYDSNNKLIHPFFAPSVEFGDSVTIFNPATNQLEPFPNPLSPAIVNLLIKEVYSATLPLDEVSPDVIREWVNDAMTKYLSGIFTLWPDLTPFKSNGGKMILWHGEADAAIPAVSSTMYQDKVRRTMYPGLGVQQGYAEMSKWNKLFLVPGGGHCDPGTVDPLGVFKPNDAAWPTEVLKTLMEWVEEGKDFERLEGIVQGGDQKGEKEGICGFPLRPVWGGNAAGGNGKGKGRGKAKGRGHQEDHEEEELQCVFDQQSFEFFTPKLDSFLVDAY</sequence>
<dbReference type="EMBL" id="JAULSY010000047">
    <property type="protein sequence ID" value="KAK0669094.1"/>
    <property type="molecule type" value="Genomic_DNA"/>
</dbReference>
<feature type="signal peptide" evidence="8">
    <location>
        <begin position="1"/>
        <end position="18"/>
    </location>
</feature>
<evidence type="ECO:0000313" key="10">
    <source>
        <dbReference type="EMBL" id="KAK0669094.1"/>
    </source>
</evidence>
<evidence type="ECO:0000256" key="7">
    <source>
        <dbReference type="ARBA" id="ARBA00023157"/>
    </source>
</evidence>
<organism evidence="10 11">
    <name type="scientific">Cercophora samala</name>
    <dbReference type="NCBI Taxonomy" id="330535"/>
    <lineage>
        <taxon>Eukaryota</taxon>
        <taxon>Fungi</taxon>
        <taxon>Dikarya</taxon>
        <taxon>Ascomycota</taxon>
        <taxon>Pezizomycotina</taxon>
        <taxon>Sordariomycetes</taxon>
        <taxon>Sordariomycetidae</taxon>
        <taxon>Sordariales</taxon>
        <taxon>Lasiosphaeriaceae</taxon>
        <taxon>Cercophora</taxon>
    </lineage>
</organism>
<accession>A0AA39ZDV4</accession>
<feature type="region of interest" description="Disordered" evidence="9">
    <location>
        <begin position="549"/>
        <end position="574"/>
    </location>
</feature>
<evidence type="ECO:0000313" key="11">
    <source>
        <dbReference type="Proteomes" id="UP001174997"/>
    </source>
</evidence>
<keyword evidence="2" id="KW-0719">Serine esterase</keyword>
<dbReference type="SUPFAM" id="SSF53474">
    <property type="entry name" value="alpha/beta-Hydrolases"/>
    <property type="match status" value="1"/>
</dbReference>
<dbReference type="Proteomes" id="UP001174997">
    <property type="component" value="Unassembled WGS sequence"/>
</dbReference>
<dbReference type="PANTHER" id="PTHR33938:SF16">
    <property type="entry name" value="CARBOXYLIC ESTER HYDROLASE"/>
    <property type="match status" value="1"/>
</dbReference>
<keyword evidence="3" id="KW-0479">Metal-binding</keyword>
<evidence type="ECO:0000256" key="2">
    <source>
        <dbReference type="ARBA" id="ARBA00022487"/>
    </source>
</evidence>
<keyword evidence="4 8" id="KW-0732">Signal</keyword>
<evidence type="ECO:0000256" key="9">
    <source>
        <dbReference type="SAM" id="MobiDB-lite"/>
    </source>
</evidence>
<evidence type="ECO:0000256" key="1">
    <source>
        <dbReference type="ARBA" id="ARBA00006249"/>
    </source>
</evidence>
<dbReference type="InterPro" id="IPR011118">
    <property type="entry name" value="Tannase/feruloyl_esterase"/>
</dbReference>
<reference evidence="10" key="1">
    <citation type="submission" date="2023-06" db="EMBL/GenBank/DDBJ databases">
        <title>Genome-scale phylogeny and comparative genomics of the fungal order Sordariales.</title>
        <authorList>
            <consortium name="Lawrence Berkeley National Laboratory"/>
            <person name="Hensen N."/>
            <person name="Bonometti L."/>
            <person name="Westerberg I."/>
            <person name="Brannstrom I.O."/>
            <person name="Guillou S."/>
            <person name="Cros-Aarteil S."/>
            <person name="Calhoun S."/>
            <person name="Haridas S."/>
            <person name="Kuo A."/>
            <person name="Mondo S."/>
            <person name="Pangilinan J."/>
            <person name="Riley R."/>
            <person name="Labutti K."/>
            <person name="Andreopoulos B."/>
            <person name="Lipzen A."/>
            <person name="Chen C."/>
            <person name="Yanf M."/>
            <person name="Daum C."/>
            <person name="Ng V."/>
            <person name="Clum A."/>
            <person name="Steindorff A."/>
            <person name="Ohm R."/>
            <person name="Martin F."/>
            <person name="Silar P."/>
            <person name="Natvig D."/>
            <person name="Lalanne C."/>
            <person name="Gautier V."/>
            <person name="Ament-Velasquez S.L."/>
            <person name="Kruys A."/>
            <person name="Hutchinson M.I."/>
            <person name="Powell A.J."/>
            <person name="Barry K."/>
            <person name="Miller A.N."/>
            <person name="Grigoriev I.V."/>
            <person name="Debuchy R."/>
            <person name="Gladieux P."/>
            <person name="Thoren M.H."/>
            <person name="Johannesson H."/>
        </authorList>
    </citation>
    <scope>NUCLEOTIDE SEQUENCE</scope>
    <source>
        <strain evidence="10">CBS 307.81</strain>
    </source>
</reference>
<dbReference type="AlphaFoldDB" id="A0AA39ZDV4"/>
<keyword evidence="6" id="KW-0106">Calcium</keyword>
<keyword evidence="7" id="KW-1015">Disulfide bond</keyword>
<evidence type="ECO:0000256" key="3">
    <source>
        <dbReference type="ARBA" id="ARBA00022723"/>
    </source>
</evidence>
<dbReference type="EC" id="3.1.1.-" evidence="8"/>
<dbReference type="GO" id="GO:0030600">
    <property type="term" value="F:feruloyl esterase activity"/>
    <property type="evidence" value="ECO:0007669"/>
    <property type="project" value="UniProtKB-ARBA"/>
</dbReference>
<feature type="chain" id="PRO_5041488481" description="Carboxylic ester hydrolase" evidence="8">
    <location>
        <begin position="19"/>
        <end position="601"/>
    </location>
</feature>
<name>A0AA39ZDV4_9PEZI</name>
<proteinExistence type="inferred from homology"/>
<dbReference type="GO" id="GO:0046872">
    <property type="term" value="F:metal ion binding"/>
    <property type="evidence" value="ECO:0007669"/>
    <property type="project" value="UniProtKB-KW"/>
</dbReference>
<protein>
    <recommendedName>
        <fullName evidence="8">Carboxylic ester hydrolase</fullName>
        <ecNumber evidence="8">3.1.1.-</ecNumber>
    </recommendedName>
</protein>
<comment type="caution">
    <text evidence="10">The sequence shown here is derived from an EMBL/GenBank/DDBJ whole genome shotgun (WGS) entry which is preliminary data.</text>
</comment>
<evidence type="ECO:0000256" key="5">
    <source>
        <dbReference type="ARBA" id="ARBA00022801"/>
    </source>
</evidence>
<comment type="similarity">
    <text evidence="1 8">Belongs to the tannase family.</text>
</comment>
<evidence type="ECO:0000256" key="4">
    <source>
        <dbReference type="ARBA" id="ARBA00022729"/>
    </source>
</evidence>